<dbReference type="GO" id="GO:0005886">
    <property type="term" value="C:plasma membrane"/>
    <property type="evidence" value="ECO:0007669"/>
    <property type="project" value="UniProtKB-SubCell"/>
</dbReference>
<dbReference type="AlphaFoldDB" id="A0A9D2RH48"/>
<keyword evidence="7 9" id="KW-0503">Monooxygenase</keyword>
<dbReference type="HAMAP" id="MF_01658">
    <property type="entry name" value="COQ7"/>
    <property type="match status" value="1"/>
</dbReference>
<feature type="binding site" evidence="9">
    <location>
        <position position="189"/>
    </location>
    <ligand>
        <name>Fe cation</name>
        <dbReference type="ChEBI" id="CHEBI:24875"/>
        <label>2</label>
    </ligand>
</feature>
<evidence type="ECO:0000256" key="7">
    <source>
        <dbReference type="ARBA" id="ARBA00023033"/>
    </source>
</evidence>
<dbReference type="CDD" id="cd01042">
    <property type="entry name" value="DMQH"/>
    <property type="match status" value="1"/>
</dbReference>
<comment type="function">
    <text evidence="9">Catalyzes the hydroxylation of 2-nonaprenyl-3-methyl-6-methoxy-1,4-benzoquinol during ubiquinone biosynthesis.</text>
</comment>
<keyword evidence="5 9" id="KW-0560">Oxidoreductase</keyword>
<dbReference type="PANTHER" id="PTHR11237:SF4">
    <property type="entry name" value="5-DEMETHOXYUBIQUINONE HYDROXYLASE, MITOCHONDRIAL"/>
    <property type="match status" value="1"/>
</dbReference>
<dbReference type="InterPro" id="IPR011566">
    <property type="entry name" value="Ubq_synth_Coq7"/>
</dbReference>
<evidence type="ECO:0000313" key="10">
    <source>
        <dbReference type="EMBL" id="HJD43512.1"/>
    </source>
</evidence>
<feature type="binding site" evidence="9">
    <location>
        <position position="105"/>
    </location>
    <ligand>
        <name>Fe cation</name>
        <dbReference type="ChEBI" id="CHEBI:24875"/>
        <label>1</label>
    </ligand>
</feature>
<dbReference type="InterPro" id="IPR009078">
    <property type="entry name" value="Ferritin-like_SF"/>
</dbReference>
<evidence type="ECO:0000256" key="4">
    <source>
        <dbReference type="ARBA" id="ARBA00022723"/>
    </source>
</evidence>
<dbReference type="NCBIfam" id="NF033656">
    <property type="entry name" value="DMQ_monoox_COQ7"/>
    <property type="match status" value="1"/>
</dbReference>
<sequence>MSNLATTQPARPGFMRQPSVLDGLFTEVGRALDVLSRSAQASRPNPAGKNREPEVLDQHEAKHIAGLMRVNHVGEVCAQALYRGQALLCKDEHIRGLLYEAAVEEVDHLVWCDDRLKELNSRPSIFNPFWYAASFGLGMVASRAGVPYNLGFMAETERQVEQHLDSHLEQLPEKDGRTRAILEQMREDEIHHRITAEENGATNLPPPIKLAMRFMSKVMTTTAYRI</sequence>
<evidence type="ECO:0000256" key="5">
    <source>
        <dbReference type="ARBA" id="ARBA00023002"/>
    </source>
</evidence>
<proteinExistence type="inferred from homology"/>
<keyword evidence="2 9" id="KW-1003">Cell membrane</keyword>
<feature type="binding site" evidence="9">
    <location>
        <position position="157"/>
    </location>
    <ligand>
        <name>Fe cation</name>
        <dbReference type="ChEBI" id="CHEBI:24875"/>
        <label>2</label>
    </ligand>
</feature>
<dbReference type="Pfam" id="PF03232">
    <property type="entry name" value="COQ7"/>
    <property type="match status" value="1"/>
</dbReference>
<organism evidence="10 11">
    <name type="scientific">Candidatus Paenalcaligenes intestinipullorum</name>
    <dbReference type="NCBI Taxonomy" id="2838718"/>
    <lineage>
        <taxon>Bacteria</taxon>
        <taxon>Pseudomonadati</taxon>
        <taxon>Pseudomonadota</taxon>
        <taxon>Betaproteobacteria</taxon>
        <taxon>Burkholderiales</taxon>
        <taxon>Alcaligenaceae</taxon>
        <taxon>Paenalcaligenes</taxon>
    </lineage>
</organism>
<comment type="cofactor">
    <cofactor evidence="9">
        <name>Fe cation</name>
        <dbReference type="ChEBI" id="CHEBI:24875"/>
    </cofactor>
    <text evidence="9">Binds 2 iron ions per subunit.</text>
</comment>
<feature type="binding site" evidence="9">
    <location>
        <position position="192"/>
    </location>
    <ligand>
        <name>Fe cation</name>
        <dbReference type="ChEBI" id="CHEBI:24875"/>
        <label>2</label>
    </ligand>
</feature>
<dbReference type="Proteomes" id="UP000823889">
    <property type="component" value="Unassembled WGS sequence"/>
</dbReference>
<dbReference type="EC" id="1.14.99.60" evidence="9"/>
<feature type="binding site" evidence="9">
    <location>
        <position position="75"/>
    </location>
    <ligand>
        <name>Fe cation</name>
        <dbReference type="ChEBI" id="CHEBI:24875"/>
        <label>1</label>
    </ligand>
</feature>
<comment type="subcellular location">
    <subcellularLocation>
        <location evidence="9">Cell membrane</location>
        <topology evidence="9">Peripheral membrane protein</topology>
    </subcellularLocation>
</comment>
<dbReference type="EMBL" id="DWUQ01000011">
    <property type="protein sequence ID" value="HJD43512.1"/>
    <property type="molecule type" value="Genomic_DNA"/>
</dbReference>
<dbReference type="InterPro" id="IPR047809">
    <property type="entry name" value="COQ7_proteobact"/>
</dbReference>
<evidence type="ECO:0000256" key="8">
    <source>
        <dbReference type="ARBA" id="ARBA00023136"/>
    </source>
</evidence>
<keyword evidence="6 9" id="KW-0408">Iron</keyword>
<protein>
    <recommendedName>
        <fullName evidence="9">3-demethoxyubiquinol 3-hydroxylase</fullName>
        <shortName evidence="9">DMQ hydroxylase</shortName>
        <ecNumber evidence="9">1.14.99.60</ecNumber>
    </recommendedName>
    <alternativeName>
        <fullName evidence="9">2-nonaprenyl-3-methyl-6-methoxy-1,4-benzoquinol hydroxylase</fullName>
    </alternativeName>
</protein>
<evidence type="ECO:0000256" key="9">
    <source>
        <dbReference type="HAMAP-Rule" id="MF_01658"/>
    </source>
</evidence>
<evidence type="ECO:0000256" key="1">
    <source>
        <dbReference type="ARBA" id="ARBA00004749"/>
    </source>
</evidence>
<dbReference type="PANTHER" id="PTHR11237">
    <property type="entry name" value="COENZYME Q10 BIOSYNTHESIS PROTEIN 7"/>
    <property type="match status" value="1"/>
</dbReference>
<evidence type="ECO:0000256" key="2">
    <source>
        <dbReference type="ARBA" id="ARBA00022475"/>
    </source>
</evidence>
<dbReference type="InterPro" id="IPR012347">
    <property type="entry name" value="Ferritin-like"/>
</dbReference>
<keyword evidence="8 9" id="KW-0472">Membrane</keyword>
<gene>
    <name evidence="9 10" type="primary">coq7</name>
    <name evidence="10" type="ORF">H9906_00595</name>
</gene>
<dbReference type="Gene3D" id="1.20.1260.10">
    <property type="match status" value="1"/>
</dbReference>
<comment type="caution">
    <text evidence="10">The sequence shown here is derived from an EMBL/GenBank/DDBJ whole genome shotgun (WGS) entry which is preliminary data.</text>
</comment>
<evidence type="ECO:0000256" key="6">
    <source>
        <dbReference type="ARBA" id="ARBA00023004"/>
    </source>
</evidence>
<feature type="binding site" evidence="9">
    <location>
        <position position="189"/>
    </location>
    <ligand>
        <name>Fe cation</name>
        <dbReference type="ChEBI" id="CHEBI:24875"/>
        <label>1</label>
    </ligand>
</feature>
<accession>A0A9D2RH48</accession>
<dbReference type="SUPFAM" id="SSF47240">
    <property type="entry name" value="Ferritin-like"/>
    <property type="match status" value="1"/>
</dbReference>
<comment type="pathway">
    <text evidence="1 9">Cofactor biosynthesis; ubiquinone biosynthesis.</text>
</comment>
<feature type="binding site" evidence="9">
    <location>
        <position position="105"/>
    </location>
    <ligand>
        <name>Fe cation</name>
        <dbReference type="ChEBI" id="CHEBI:24875"/>
        <label>2</label>
    </ligand>
</feature>
<comment type="similarity">
    <text evidence="9">Belongs to the COQ7 family.</text>
</comment>
<evidence type="ECO:0000256" key="3">
    <source>
        <dbReference type="ARBA" id="ARBA00022688"/>
    </source>
</evidence>
<dbReference type="GO" id="GO:0006744">
    <property type="term" value="P:ubiquinone biosynthetic process"/>
    <property type="evidence" value="ECO:0007669"/>
    <property type="project" value="UniProtKB-UniRule"/>
</dbReference>
<dbReference type="GO" id="GO:0008682">
    <property type="term" value="F:3-demethoxyubiquinol 3-hydroxylase activity"/>
    <property type="evidence" value="ECO:0007669"/>
    <property type="project" value="UniProtKB-EC"/>
</dbReference>
<reference evidence="10" key="1">
    <citation type="journal article" date="2021" name="PeerJ">
        <title>Extensive microbial diversity within the chicken gut microbiome revealed by metagenomics and culture.</title>
        <authorList>
            <person name="Gilroy R."/>
            <person name="Ravi A."/>
            <person name="Getino M."/>
            <person name="Pursley I."/>
            <person name="Horton D.L."/>
            <person name="Alikhan N.F."/>
            <person name="Baker D."/>
            <person name="Gharbi K."/>
            <person name="Hall N."/>
            <person name="Watson M."/>
            <person name="Adriaenssens E.M."/>
            <person name="Foster-Nyarko E."/>
            <person name="Jarju S."/>
            <person name="Secka A."/>
            <person name="Antonio M."/>
            <person name="Oren A."/>
            <person name="Chaudhuri R.R."/>
            <person name="La Ragione R."/>
            <person name="Hildebrand F."/>
            <person name="Pallen M.J."/>
        </authorList>
    </citation>
    <scope>NUCLEOTIDE SEQUENCE</scope>
    <source>
        <strain evidence="10">9264</strain>
    </source>
</reference>
<name>A0A9D2RH48_9BURK</name>
<feature type="binding site" evidence="9">
    <location>
        <position position="108"/>
    </location>
    <ligand>
        <name>Fe cation</name>
        <dbReference type="ChEBI" id="CHEBI:24875"/>
        <label>1</label>
    </ligand>
</feature>
<evidence type="ECO:0000313" key="11">
    <source>
        <dbReference type="Proteomes" id="UP000823889"/>
    </source>
</evidence>
<comment type="catalytic activity">
    <reaction evidence="9">
        <text>a 5-methoxy-2-methyl-3-(all-trans-polyprenyl)benzene-1,4-diol + AH2 + O2 = a 3-demethylubiquinol + A + H2O</text>
        <dbReference type="Rhea" id="RHEA:50908"/>
        <dbReference type="Rhea" id="RHEA-COMP:10859"/>
        <dbReference type="Rhea" id="RHEA-COMP:10914"/>
        <dbReference type="ChEBI" id="CHEBI:13193"/>
        <dbReference type="ChEBI" id="CHEBI:15377"/>
        <dbReference type="ChEBI" id="CHEBI:15379"/>
        <dbReference type="ChEBI" id="CHEBI:17499"/>
        <dbReference type="ChEBI" id="CHEBI:84167"/>
        <dbReference type="ChEBI" id="CHEBI:84422"/>
        <dbReference type="EC" id="1.14.99.60"/>
    </reaction>
</comment>
<reference evidence="10" key="2">
    <citation type="submission" date="2021-04" db="EMBL/GenBank/DDBJ databases">
        <authorList>
            <person name="Gilroy R."/>
        </authorList>
    </citation>
    <scope>NUCLEOTIDE SEQUENCE</scope>
    <source>
        <strain evidence="10">9264</strain>
    </source>
</reference>
<keyword evidence="3 9" id="KW-0831">Ubiquinone biosynthesis</keyword>
<dbReference type="GO" id="GO:0046872">
    <property type="term" value="F:metal ion binding"/>
    <property type="evidence" value="ECO:0007669"/>
    <property type="project" value="UniProtKB-KW"/>
</dbReference>
<keyword evidence="4 9" id="KW-0479">Metal-binding</keyword>